<dbReference type="Proteomes" id="UP001054252">
    <property type="component" value="Unassembled WGS sequence"/>
</dbReference>
<protein>
    <recommendedName>
        <fullName evidence="1">Reverse transcriptase zinc-binding domain-containing protein</fullName>
    </recommendedName>
</protein>
<reference evidence="2 3" key="1">
    <citation type="journal article" date="2021" name="Commun. Biol.">
        <title>The genome of Shorea leprosula (Dipterocarpaceae) highlights the ecological relevance of drought in aseasonal tropical rainforests.</title>
        <authorList>
            <person name="Ng K.K.S."/>
            <person name="Kobayashi M.J."/>
            <person name="Fawcett J.A."/>
            <person name="Hatakeyama M."/>
            <person name="Paape T."/>
            <person name="Ng C.H."/>
            <person name="Ang C.C."/>
            <person name="Tnah L.H."/>
            <person name="Lee C.T."/>
            <person name="Nishiyama T."/>
            <person name="Sese J."/>
            <person name="O'Brien M.J."/>
            <person name="Copetti D."/>
            <person name="Mohd Noor M.I."/>
            <person name="Ong R.C."/>
            <person name="Putra M."/>
            <person name="Sireger I.Z."/>
            <person name="Indrioko S."/>
            <person name="Kosugi Y."/>
            <person name="Izuno A."/>
            <person name="Isagi Y."/>
            <person name="Lee S.L."/>
            <person name="Shimizu K.K."/>
        </authorList>
    </citation>
    <scope>NUCLEOTIDE SEQUENCE [LARGE SCALE GENOMIC DNA]</scope>
    <source>
        <strain evidence="2">214</strain>
    </source>
</reference>
<dbReference type="InterPro" id="IPR026960">
    <property type="entry name" value="RVT-Znf"/>
</dbReference>
<dbReference type="PANTHER" id="PTHR33116">
    <property type="entry name" value="REVERSE TRANSCRIPTASE ZINC-BINDING DOMAIN-CONTAINING PROTEIN-RELATED-RELATED"/>
    <property type="match status" value="1"/>
</dbReference>
<gene>
    <name evidence="2" type="ORF">SLEP1_g4751</name>
</gene>
<evidence type="ECO:0000313" key="2">
    <source>
        <dbReference type="EMBL" id="GKU90800.1"/>
    </source>
</evidence>
<sequence>MYKILAKLLANRLRRVIDKVIGEHQMAFLRGRQLAEGAVIANEVIDEAKRKKKKSFIFKVDFEKAYDKGDPLSPFLFLIVVEGLNGMVTAAIEKQLYKGVKVGKDDITVSHLQFANDTIFFGEATDENIWAIKCIVRSFELVSGLKINYAKSQLMGVNVEEAWVEKMAYRLYCKRKDLPFKYLGIPIGGNHRRIAMWQNLMESVKKKLAPWKGRNLSFGGRITIFNSVLSSLPMFLMSVYLLPKGVREMRKFNLALMGKWWGRLARKDQGLWDKVIASKYGGSGGHWLDWVREGWGIGSLWWKDVGCLNNVDEEKVGWLTEGFKLKLGDGKGVSFWRDNWGGEGDLANLFPRLYNLSTGKEKKCCQMGNEEDGMWRWNLEWRRALFDWEREEAAELQRKIDSMRIYKDIPDTWKWEHSKEGNYSTKTTYKLLTNELNGQEATQIHKRVWNPIIPSKISAFNWQLLQDKIPTKSNLQRRGITTELEDGICTLCEEEIEDSNHLFLRCKVAKWLWKACGKWWGISVNLENDCWKSFEQFGLWAKETRVKEGWDCIWNIVVWTIWLARNQKIFRDSDINKSKLLDHIQLKSFWWIKSRKSRCLFSLYDWLYNPMTCLKVNCGRK</sequence>
<comment type="caution">
    <text evidence="2">The sequence shown here is derived from an EMBL/GenBank/DDBJ whole genome shotgun (WGS) entry which is preliminary data.</text>
</comment>
<organism evidence="2 3">
    <name type="scientific">Rubroshorea leprosula</name>
    <dbReference type="NCBI Taxonomy" id="152421"/>
    <lineage>
        <taxon>Eukaryota</taxon>
        <taxon>Viridiplantae</taxon>
        <taxon>Streptophyta</taxon>
        <taxon>Embryophyta</taxon>
        <taxon>Tracheophyta</taxon>
        <taxon>Spermatophyta</taxon>
        <taxon>Magnoliopsida</taxon>
        <taxon>eudicotyledons</taxon>
        <taxon>Gunneridae</taxon>
        <taxon>Pentapetalae</taxon>
        <taxon>rosids</taxon>
        <taxon>malvids</taxon>
        <taxon>Malvales</taxon>
        <taxon>Dipterocarpaceae</taxon>
        <taxon>Rubroshorea</taxon>
    </lineage>
</organism>
<dbReference type="PANTHER" id="PTHR33116:SF78">
    <property type="entry name" value="OS12G0587133 PROTEIN"/>
    <property type="match status" value="1"/>
</dbReference>
<proteinExistence type="predicted"/>
<evidence type="ECO:0000259" key="1">
    <source>
        <dbReference type="Pfam" id="PF13966"/>
    </source>
</evidence>
<dbReference type="Pfam" id="PF13966">
    <property type="entry name" value="zf-RVT"/>
    <property type="match status" value="1"/>
</dbReference>
<keyword evidence="3" id="KW-1185">Reference proteome</keyword>
<feature type="domain" description="Reverse transcriptase zinc-binding" evidence="1">
    <location>
        <begin position="423"/>
        <end position="513"/>
    </location>
</feature>
<evidence type="ECO:0000313" key="3">
    <source>
        <dbReference type="Proteomes" id="UP001054252"/>
    </source>
</evidence>
<dbReference type="CDD" id="cd01650">
    <property type="entry name" value="RT_nLTR_like"/>
    <property type="match status" value="1"/>
</dbReference>
<dbReference type="EMBL" id="BPVZ01000004">
    <property type="protein sequence ID" value="GKU90800.1"/>
    <property type="molecule type" value="Genomic_DNA"/>
</dbReference>
<dbReference type="AlphaFoldDB" id="A0AAV5HVN2"/>
<accession>A0AAV5HVN2</accession>
<name>A0AAV5HVN2_9ROSI</name>